<dbReference type="InterPro" id="IPR032675">
    <property type="entry name" value="LRR_dom_sf"/>
</dbReference>
<dbReference type="STRING" id="50990.A0A4Y7Q2S3"/>
<dbReference type="Gene3D" id="1.20.1280.50">
    <property type="match status" value="1"/>
</dbReference>
<dbReference type="SUPFAM" id="SSF52047">
    <property type="entry name" value="RNI-like"/>
    <property type="match status" value="1"/>
</dbReference>
<protein>
    <submittedName>
        <fullName evidence="1">Uncharacterized protein</fullName>
    </submittedName>
</protein>
<dbReference type="InterPro" id="IPR036047">
    <property type="entry name" value="F-box-like_dom_sf"/>
</dbReference>
<dbReference type="Proteomes" id="UP000294933">
    <property type="component" value="Unassembled WGS sequence"/>
</dbReference>
<dbReference type="VEuPathDB" id="FungiDB:BD410DRAFT_286145"/>
<proteinExistence type="predicted"/>
<accession>A0A4Y7Q2S3</accession>
<dbReference type="AlphaFoldDB" id="A0A4Y7Q2S3"/>
<evidence type="ECO:0000313" key="1">
    <source>
        <dbReference type="EMBL" id="TDL21631.1"/>
    </source>
</evidence>
<name>A0A4Y7Q2S3_9AGAM</name>
<organism evidence="1 2">
    <name type="scientific">Rickenella mellea</name>
    <dbReference type="NCBI Taxonomy" id="50990"/>
    <lineage>
        <taxon>Eukaryota</taxon>
        <taxon>Fungi</taxon>
        <taxon>Dikarya</taxon>
        <taxon>Basidiomycota</taxon>
        <taxon>Agaricomycotina</taxon>
        <taxon>Agaricomycetes</taxon>
        <taxon>Hymenochaetales</taxon>
        <taxon>Rickenellaceae</taxon>
        <taxon>Rickenella</taxon>
    </lineage>
</organism>
<reference evidence="1 2" key="1">
    <citation type="submission" date="2018-06" db="EMBL/GenBank/DDBJ databases">
        <title>A transcriptomic atlas of mushroom development highlights an independent origin of complex multicellularity.</title>
        <authorList>
            <consortium name="DOE Joint Genome Institute"/>
            <person name="Krizsan K."/>
            <person name="Almasi E."/>
            <person name="Merenyi Z."/>
            <person name="Sahu N."/>
            <person name="Viragh M."/>
            <person name="Koszo T."/>
            <person name="Mondo S."/>
            <person name="Kiss B."/>
            <person name="Balint B."/>
            <person name="Kues U."/>
            <person name="Barry K."/>
            <person name="Hegedus J.C."/>
            <person name="Henrissat B."/>
            <person name="Johnson J."/>
            <person name="Lipzen A."/>
            <person name="Ohm R."/>
            <person name="Nagy I."/>
            <person name="Pangilinan J."/>
            <person name="Yan J."/>
            <person name="Xiong Y."/>
            <person name="Grigoriev I.V."/>
            <person name="Hibbett D.S."/>
            <person name="Nagy L.G."/>
        </authorList>
    </citation>
    <scope>NUCLEOTIDE SEQUENCE [LARGE SCALE GENOMIC DNA]</scope>
    <source>
        <strain evidence="1 2">SZMC22713</strain>
    </source>
</reference>
<evidence type="ECO:0000313" key="2">
    <source>
        <dbReference type="Proteomes" id="UP000294933"/>
    </source>
</evidence>
<sequence length="449" mass="51366">MLAKVKPLIPARIRCRIFGHINELPVELLAEIFLFCLPTCTFTTTSRHVAPILFGRVCRVWRSVSLNTPQLWAKVTLGRGKWYYSTDPPLGWITEFESTGIHEWLRRSGNFPLSFEIVAHTDPGTHHTDKGLGTRALRAQAHRWKVVSLRGNCKCIDRILKVLCTAGKTPRLTDIRFLNMRTFESDKPIPCAPQIRSLHLTLKDNPFLIDGRFHALRDLRIGWCSSQLYPLIFMQFPLLEILEITYSACSPPFGTATVVHTLPHLHTFIFADHPPSIHFWLLDLFDTPALNSLAISIWKVGGRFCERTRISNFLIRCGSQLQRLKLGGYSVSHDDINDFIQHTPILKSLCIEHATLTGDVTTLCSPLVQINILITRSGLRGTLELVDDIISQWKNCGLKTLASITSSYSIRVPYYHLPKVLRQKKVKKYIQQGFRICYEEESWWDTHVD</sequence>
<dbReference type="SUPFAM" id="SSF81383">
    <property type="entry name" value="F-box domain"/>
    <property type="match status" value="1"/>
</dbReference>
<dbReference type="Gene3D" id="3.80.10.10">
    <property type="entry name" value="Ribonuclease Inhibitor"/>
    <property type="match status" value="1"/>
</dbReference>
<gene>
    <name evidence="1" type="ORF">BD410DRAFT_286145</name>
</gene>
<keyword evidence="2" id="KW-1185">Reference proteome</keyword>
<dbReference type="OrthoDB" id="2269034at2759"/>
<dbReference type="EMBL" id="ML170179">
    <property type="protein sequence ID" value="TDL21631.1"/>
    <property type="molecule type" value="Genomic_DNA"/>
</dbReference>